<dbReference type="InterPro" id="IPR001173">
    <property type="entry name" value="Glyco_trans_2-like"/>
</dbReference>
<dbReference type="STRING" id="1618436.UV59_C0001G0012"/>
<reference evidence="3 4" key="1">
    <citation type="journal article" date="2015" name="Nature">
        <title>rRNA introns, odd ribosomes, and small enigmatic genomes across a large radiation of phyla.</title>
        <authorList>
            <person name="Brown C.T."/>
            <person name="Hug L.A."/>
            <person name="Thomas B.C."/>
            <person name="Sharon I."/>
            <person name="Castelle C.J."/>
            <person name="Singh A."/>
            <person name="Wilkins M.J."/>
            <person name="Williams K.H."/>
            <person name="Banfield J.F."/>
        </authorList>
    </citation>
    <scope>NUCLEOTIDE SEQUENCE [LARGE SCALE GENOMIC DNA]</scope>
</reference>
<dbReference type="AlphaFoldDB" id="A0A0G1CLB7"/>
<keyword evidence="1" id="KW-1133">Transmembrane helix</keyword>
<dbReference type="SUPFAM" id="SSF53448">
    <property type="entry name" value="Nucleotide-diphospho-sugar transferases"/>
    <property type="match status" value="1"/>
</dbReference>
<sequence length="281" mass="31703">MMISVIIPVFNEAKVIQKCISSLSQQTNPHEIIVVDDGSSDRSGERIAKIKEQLGIKQFKLVMQTHRGPAAARNAGAKIAEGDILVFIDADMTFAPDFLETLVKPISLGQSRGTFTKDERVANWENVWARSWNYNEGIATPRRIPENYPDSAPVFRALLKKEFLRVGGFTEGIGWTDDWSLSRKLGVKSTATAAVCYHANPSSLADVYTQARWIGKNEFLTRNSVRLLLNLVRYSIPVTLVTAFYGAVRYRTWQFIFFKTVYNFGILISLLLSFVEQDKNK</sequence>
<dbReference type="PANTHER" id="PTHR22916:SF71">
    <property type="entry name" value="GLYCOSYL TRANSFERASE"/>
    <property type="match status" value="1"/>
</dbReference>
<name>A0A0G1CLB7_9BACT</name>
<protein>
    <recommendedName>
        <fullName evidence="2">Glycosyltransferase 2-like domain-containing protein</fullName>
    </recommendedName>
</protein>
<dbReference type="InterPro" id="IPR029044">
    <property type="entry name" value="Nucleotide-diphossugar_trans"/>
</dbReference>
<dbReference type="EMBL" id="LCFB01000001">
    <property type="protein sequence ID" value="KKS86289.1"/>
    <property type="molecule type" value="Genomic_DNA"/>
</dbReference>
<evidence type="ECO:0000313" key="3">
    <source>
        <dbReference type="EMBL" id="KKS86289.1"/>
    </source>
</evidence>
<keyword evidence="1" id="KW-0812">Transmembrane</keyword>
<feature type="transmembrane region" description="Helical" evidence="1">
    <location>
        <begin position="253"/>
        <end position="275"/>
    </location>
</feature>
<evidence type="ECO:0000313" key="4">
    <source>
        <dbReference type="Proteomes" id="UP000034543"/>
    </source>
</evidence>
<gene>
    <name evidence="3" type="ORF">UV59_C0001G0012</name>
</gene>
<evidence type="ECO:0000259" key="2">
    <source>
        <dbReference type="Pfam" id="PF00535"/>
    </source>
</evidence>
<comment type="caution">
    <text evidence="3">The sequence shown here is derived from an EMBL/GenBank/DDBJ whole genome shotgun (WGS) entry which is preliminary data.</text>
</comment>
<dbReference type="PANTHER" id="PTHR22916">
    <property type="entry name" value="GLYCOSYLTRANSFERASE"/>
    <property type="match status" value="1"/>
</dbReference>
<dbReference type="Gene3D" id="3.90.550.10">
    <property type="entry name" value="Spore Coat Polysaccharide Biosynthesis Protein SpsA, Chain A"/>
    <property type="match status" value="1"/>
</dbReference>
<feature type="domain" description="Glycosyltransferase 2-like" evidence="2">
    <location>
        <begin position="4"/>
        <end position="160"/>
    </location>
</feature>
<organism evidence="3 4">
    <name type="scientific">Candidatus Gottesmanbacteria bacterium GW2011_GWA1_43_11</name>
    <dbReference type="NCBI Taxonomy" id="1618436"/>
    <lineage>
        <taxon>Bacteria</taxon>
        <taxon>Candidatus Gottesmaniibacteriota</taxon>
    </lineage>
</organism>
<dbReference type="Pfam" id="PF00535">
    <property type="entry name" value="Glycos_transf_2"/>
    <property type="match status" value="1"/>
</dbReference>
<proteinExistence type="predicted"/>
<dbReference type="CDD" id="cd00761">
    <property type="entry name" value="Glyco_tranf_GTA_type"/>
    <property type="match status" value="1"/>
</dbReference>
<dbReference type="Proteomes" id="UP000034543">
    <property type="component" value="Unassembled WGS sequence"/>
</dbReference>
<accession>A0A0G1CLB7</accession>
<keyword evidence="1" id="KW-0472">Membrane</keyword>
<evidence type="ECO:0000256" key="1">
    <source>
        <dbReference type="SAM" id="Phobius"/>
    </source>
</evidence>